<comment type="caution">
    <text evidence="14">The sequence shown here is derived from an EMBL/GenBank/DDBJ whole genome shotgun (WGS) entry which is preliminary data.</text>
</comment>
<evidence type="ECO:0000256" key="6">
    <source>
        <dbReference type="ARBA" id="ARBA00022692"/>
    </source>
</evidence>
<evidence type="ECO:0000256" key="10">
    <source>
        <dbReference type="ARBA" id="ARBA00030646"/>
    </source>
</evidence>
<evidence type="ECO:0000313" key="14">
    <source>
        <dbReference type="EMBL" id="CAK7237428.1"/>
    </source>
</evidence>
<feature type="transmembrane region" description="Helical" evidence="13">
    <location>
        <begin position="468"/>
        <end position="487"/>
    </location>
</feature>
<evidence type="ECO:0000256" key="2">
    <source>
        <dbReference type="ARBA" id="ARBA00004651"/>
    </source>
</evidence>
<keyword evidence="6 13" id="KW-0812">Transmembrane</keyword>
<feature type="transmembrane region" description="Helical" evidence="13">
    <location>
        <begin position="365"/>
        <end position="385"/>
    </location>
</feature>
<reference evidence="14 15" key="1">
    <citation type="submission" date="2024-01" db="EMBL/GenBank/DDBJ databases">
        <authorList>
            <person name="Allen C."/>
            <person name="Tagirdzhanova G."/>
        </authorList>
    </citation>
    <scope>NUCLEOTIDE SEQUENCE [LARGE SCALE GENOMIC DNA]</scope>
</reference>
<keyword evidence="7 13" id="KW-1133">Transmembrane helix</keyword>
<dbReference type="Pfam" id="PF05631">
    <property type="entry name" value="MFS_5"/>
    <property type="match status" value="2"/>
</dbReference>
<dbReference type="Gene3D" id="1.20.1250.20">
    <property type="entry name" value="MFS general substrate transporter like domains"/>
    <property type="match status" value="1"/>
</dbReference>
<organism evidence="14 15">
    <name type="scientific">Sporothrix eucalyptigena</name>
    <dbReference type="NCBI Taxonomy" id="1812306"/>
    <lineage>
        <taxon>Eukaryota</taxon>
        <taxon>Fungi</taxon>
        <taxon>Dikarya</taxon>
        <taxon>Ascomycota</taxon>
        <taxon>Pezizomycotina</taxon>
        <taxon>Sordariomycetes</taxon>
        <taxon>Sordariomycetidae</taxon>
        <taxon>Ophiostomatales</taxon>
        <taxon>Ophiostomataceae</taxon>
        <taxon>Sporothrix</taxon>
    </lineage>
</organism>
<evidence type="ECO:0000256" key="1">
    <source>
        <dbReference type="ARBA" id="ARBA00003019"/>
    </source>
</evidence>
<evidence type="ECO:0000256" key="4">
    <source>
        <dbReference type="ARBA" id="ARBA00022448"/>
    </source>
</evidence>
<keyword evidence="5" id="KW-1003">Cell membrane</keyword>
<evidence type="ECO:0000256" key="5">
    <source>
        <dbReference type="ARBA" id="ARBA00022475"/>
    </source>
</evidence>
<comment type="function">
    <text evidence="1">Mediates high-affinity intracellular uptake of the rare oligo-element molybdenum.</text>
</comment>
<dbReference type="Proteomes" id="UP001642482">
    <property type="component" value="Unassembled WGS sequence"/>
</dbReference>
<keyword evidence="9 13" id="KW-0472">Membrane</keyword>
<feature type="compositionally biased region" description="Low complexity" evidence="12">
    <location>
        <begin position="47"/>
        <end position="57"/>
    </location>
</feature>
<evidence type="ECO:0000256" key="8">
    <source>
        <dbReference type="ARBA" id="ARBA00023065"/>
    </source>
</evidence>
<evidence type="ECO:0000256" key="11">
    <source>
        <dbReference type="ARBA" id="ARBA00032555"/>
    </source>
</evidence>
<feature type="transmembrane region" description="Helical" evidence="13">
    <location>
        <begin position="435"/>
        <end position="456"/>
    </location>
</feature>
<dbReference type="SUPFAM" id="SSF103473">
    <property type="entry name" value="MFS general substrate transporter"/>
    <property type="match status" value="2"/>
</dbReference>
<dbReference type="InterPro" id="IPR036259">
    <property type="entry name" value="MFS_trans_sf"/>
</dbReference>
<evidence type="ECO:0000256" key="9">
    <source>
        <dbReference type="ARBA" id="ARBA00023136"/>
    </source>
</evidence>
<comment type="subcellular location">
    <subcellularLocation>
        <location evidence="2">Cell membrane</location>
        <topology evidence="2">Multi-pass membrane protein</topology>
    </subcellularLocation>
</comment>
<keyword evidence="15" id="KW-1185">Reference proteome</keyword>
<dbReference type="PANTHER" id="PTHR23516:SF1">
    <property type="entry name" value="MOLYBDATE-ANION TRANSPORTER"/>
    <property type="match status" value="1"/>
</dbReference>
<keyword evidence="8" id="KW-0406">Ion transport</keyword>
<gene>
    <name evidence="14" type="ORF">SEUCBS140593_009957</name>
</gene>
<feature type="region of interest" description="Disordered" evidence="12">
    <location>
        <begin position="214"/>
        <end position="233"/>
    </location>
</feature>
<protein>
    <recommendedName>
        <fullName evidence="3">Molybdate-anion transporter</fullName>
    </recommendedName>
    <alternativeName>
        <fullName evidence="10">Major facilitator superfamily domain-containing protein 5</fullName>
    </alternativeName>
    <alternativeName>
        <fullName evidence="11">Molybdate transporter 2 homolog</fullName>
    </alternativeName>
</protein>
<accession>A0ABP0CZC8</accession>
<feature type="transmembrane region" description="Helical" evidence="13">
    <location>
        <begin position="172"/>
        <end position="192"/>
    </location>
</feature>
<feature type="compositionally biased region" description="Basic and acidic residues" evidence="12">
    <location>
        <begin position="222"/>
        <end position="233"/>
    </location>
</feature>
<name>A0ABP0CZC8_9PEZI</name>
<evidence type="ECO:0000256" key="13">
    <source>
        <dbReference type="SAM" id="Phobius"/>
    </source>
</evidence>
<evidence type="ECO:0000313" key="15">
    <source>
        <dbReference type="Proteomes" id="UP001642482"/>
    </source>
</evidence>
<feature type="transmembrane region" description="Helical" evidence="13">
    <location>
        <begin position="147"/>
        <end position="166"/>
    </location>
</feature>
<feature type="transmembrane region" description="Helical" evidence="13">
    <location>
        <begin position="115"/>
        <end position="135"/>
    </location>
</feature>
<feature type="transmembrane region" description="Helical" evidence="13">
    <location>
        <begin position="493"/>
        <end position="516"/>
    </location>
</feature>
<proteinExistence type="predicted"/>
<evidence type="ECO:0000256" key="3">
    <source>
        <dbReference type="ARBA" id="ARBA00021242"/>
    </source>
</evidence>
<dbReference type="InterPro" id="IPR008509">
    <property type="entry name" value="MOT2/MFSD5"/>
</dbReference>
<dbReference type="EMBL" id="CAWUHD010000181">
    <property type="protein sequence ID" value="CAK7237428.1"/>
    <property type="molecule type" value="Genomic_DNA"/>
</dbReference>
<feature type="region of interest" description="Disordered" evidence="12">
    <location>
        <begin position="35"/>
        <end position="71"/>
    </location>
</feature>
<feature type="transmembrane region" description="Helical" evidence="13">
    <location>
        <begin position="85"/>
        <end position="103"/>
    </location>
</feature>
<feature type="transmembrane region" description="Helical" evidence="13">
    <location>
        <begin position="321"/>
        <end position="345"/>
    </location>
</feature>
<sequence length="522" mass="55179">MDIYKANLTGLLGLCAALYAGQHFWQSSAENDSRIDDSKSSANAGDATTPAKQGKQAKQAERAKKARASREAAATAHASRASDFLIVYALVMAADWLQGPFLYSLYTDEHGVSPAHVSLLFATGFIAGGVSASFVGSAADRHGRKRASLVFCATYAASCMLTVASASLPLLLLGRILGGISTSLLFSVFESWMVTDFWEHEKYGLSHVLGDDSDDDDVAADAEAKKEKEEAERQAAGRLSHTFGQMGTLNSMAAITSGVFSDWVVSTTGTAKAPFVASAVLLGVAAWRIAGAWEENYGEAATKDREDGGGRVMAVLRDPAVLVLGLASTLFEGSMYLFVFFWTPALKEAAAAALSSSSSSSSPSLPYGIIFASFMAAAMAATLAFNVVTAQLRLARCITLMLGLLIASEIVFYLLSSSSEVSESSSASGLSEQTVFWLFCLFEACVGTYWPCMGFLKGQLVPNGARAQVYALLRVPLNIFVVAALLLTRDGSYATVFGACSTLLMLAIAGVLAMILNEPNLP</sequence>
<feature type="transmembrane region" description="Helical" evidence="13">
    <location>
        <begin position="397"/>
        <end position="415"/>
    </location>
</feature>
<dbReference type="PANTHER" id="PTHR23516">
    <property type="entry name" value="SAM (S-ADENOSYL METHIONINE) TRANSPORTER"/>
    <property type="match status" value="1"/>
</dbReference>
<evidence type="ECO:0000256" key="12">
    <source>
        <dbReference type="SAM" id="MobiDB-lite"/>
    </source>
</evidence>
<keyword evidence="4" id="KW-0813">Transport</keyword>
<evidence type="ECO:0000256" key="7">
    <source>
        <dbReference type="ARBA" id="ARBA00022989"/>
    </source>
</evidence>